<sequence length="45" mass="5367">MNKILVTRQIPQHYIEQLKKIGQVVMWEHDLTPMSRESFLANVED</sequence>
<protein>
    <submittedName>
        <fullName evidence="1">Glyoxylate reductase</fullName>
    </submittedName>
</protein>
<evidence type="ECO:0000313" key="1">
    <source>
        <dbReference type="EMBL" id="ETJ30731.1"/>
    </source>
</evidence>
<dbReference type="EMBL" id="AZMM01014755">
    <property type="protein sequence ID" value="ETJ30731.1"/>
    <property type="molecule type" value="Genomic_DNA"/>
</dbReference>
<organism evidence="1">
    <name type="scientific">human gut metagenome</name>
    <dbReference type="NCBI Taxonomy" id="408170"/>
    <lineage>
        <taxon>unclassified sequences</taxon>
        <taxon>metagenomes</taxon>
        <taxon>organismal metagenomes</taxon>
    </lineage>
</organism>
<proteinExistence type="predicted"/>
<reference evidence="1" key="1">
    <citation type="submission" date="2013-12" db="EMBL/GenBank/DDBJ databases">
        <title>A Varibaculum cambriense genome reconstructed from a premature infant gut community with otherwise low bacterial novelty that shifts toward anaerobic metabolism during the third week of life.</title>
        <authorList>
            <person name="Brown C.T."/>
            <person name="Sharon I."/>
            <person name="Thomas B.C."/>
            <person name="Castelle C.J."/>
            <person name="Morowitz M.J."/>
            <person name="Banfield J.F."/>
        </authorList>
    </citation>
    <scope>NUCLEOTIDE SEQUENCE</scope>
</reference>
<name>W1XKR4_9ZZZZ</name>
<dbReference type="Gene3D" id="3.40.50.720">
    <property type="entry name" value="NAD(P)-binding Rossmann-like Domain"/>
    <property type="match status" value="1"/>
</dbReference>
<comment type="caution">
    <text evidence="1">The sequence shown here is derived from an EMBL/GenBank/DDBJ whole genome shotgun (WGS) entry which is preliminary data.</text>
</comment>
<gene>
    <name evidence="1" type="ORF">Q604_UNBC14755G0002</name>
</gene>
<accession>W1XKR4</accession>
<dbReference type="AlphaFoldDB" id="W1XKR4"/>
<feature type="non-terminal residue" evidence="1">
    <location>
        <position position="45"/>
    </location>
</feature>